<reference evidence="1 2" key="1">
    <citation type="submission" date="2019-08" db="EMBL/GenBank/DDBJ databases">
        <title>Sphingorhabdus soil sp. nov., isolated from arctic soil.</title>
        <authorList>
            <person name="Liu Y."/>
        </authorList>
    </citation>
    <scope>NUCLEOTIDE SEQUENCE [LARGE SCALE GENOMIC DNA]</scope>
    <source>
        <strain evidence="1 2">D-2Q-5-6</strain>
    </source>
</reference>
<sequence length="359" mass="40956">MTGTRYEWWKDLAGRSSTIAGLPVPADEDYWDHATNQAVNAVAYNLSGCEDHNTSIARWADMMANRGVPLRQIEKLLVDLTSRNTYGAFSEIAAYGLLLDSDISYRMQVPMRGTAILNPNGSDLDGVLEISTPVYFDVKSFGLHEYLAEELRRKLTPIFTSNFVSIGGSVDVGVNVLSDLLGKDFKALVAELTSKQKATRNALEIRLDHKRRVQFVTNTANPYEFAKNHAHYAFKFAKQFVRRKPFILVFVIHPWLGGFRLSNNFCNDTEHFMRSFARRTFMQFRSDRSKLLGVTRAAASKLLSGVMFVDAWQKPSDKSRNHALYLNPYAKHPMPKLCRDRLVCSIRDMRYDDFEHDAY</sequence>
<evidence type="ECO:0000313" key="1">
    <source>
        <dbReference type="EMBL" id="TXC73365.1"/>
    </source>
</evidence>
<dbReference type="RefSeq" id="WP_147121202.1">
    <property type="nucleotide sequence ID" value="NZ_VOPY01000001.1"/>
</dbReference>
<dbReference type="AlphaFoldDB" id="A0A5C6UQR3"/>
<keyword evidence="2" id="KW-1185">Reference proteome</keyword>
<accession>A0A5C6UQR3</accession>
<protein>
    <submittedName>
        <fullName evidence="1">Uncharacterized protein</fullName>
    </submittedName>
</protein>
<gene>
    <name evidence="1" type="ORF">FSZ31_00960</name>
</gene>
<proteinExistence type="predicted"/>
<dbReference type="Proteomes" id="UP000321129">
    <property type="component" value="Unassembled WGS sequence"/>
</dbReference>
<name>A0A5C6UQR3_9SPHN</name>
<dbReference type="OrthoDB" id="8478635at2"/>
<dbReference type="EMBL" id="VOPY01000001">
    <property type="protein sequence ID" value="TXC73365.1"/>
    <property type="molecule type" value="Genomic_DNA"/>
</dbReference>
<evidence type="ECO:0000313" key="2">
    <source>
        <dbReference type="Proteomes" id="UP000321129"/>
    </source>
</evidence>
<comment type="caution">
    <text evidence="1">The sequence shown here is derived from an EMBL/GenBank/DDBJ whole genome shotgun (WGS) entry which is preliminary data.</text>
</comment>
<organism evidence="1 2">
    <name type="scientific">Flavisphingopyxis soli</name>
    <dbReference type="NCBI Taxonomy" id="2601267"/>
    <lineage>
        <taxon>Bacteria</taxon>
        <taxon>Pseudomonadati</taxon>
        <taxon>Pseudomonadota</taxon>
        <taxon>Alphaproteobacteria</taxon>
        <taxon>Sphingomonadales</taxon>
        <taxon>Sphingopyxidaceae</taxon>
        <taxon>Flavisphingopyxis</taxon>
    </lineage>
</organism>